<dbReference type="PANTHER" id="PTHR18870:SF9">
    <property type="entry name" value="PROTEIN TAG-278-RELATED"/>
    <property type="match status" value="1"/>
</dbReference>
<dbReference type="Proteomes" id="UP001489004">
    <property type="component" value="Unassembled WGS sequence"/>
</dbReference>
<evidence type="ECO:0000259" key="4">
    <source>
        <dbReference type="Pfam" id="PF15665"/>
    </source>
</evidence>
<feature type="coiled-coil region" evidence="2">
    <location>
        <begin position="875"/>
        <end position="902"/>
    </location>
</feature>
<name>A0AAW1PPL7_9CHLO</name>
<comment type="caution">
    <text evidence="5">The sequence shown here is derived from an EMBL/GenBank/DDBJ whole genome shotgun (WGS) entry which is preliminary data.</text>
</comment>
<evidence type="ECO:0000256" key="3">
    <source>
        <dbReference type="SAM" id="MobiDB-lite"/>
    </source>
</evidence>
<sequence>MSKKISQLTKVIHHLNSKDGDRDFDMQSMAGEYESEIEQILRDAADRVNAFKQQLETKREDNRIQEVVKELQAQHDAARQEALAQFEAYKQRTKDAETALHKAAEMKMNALTGQVDTVRQELQQRMAELNALKESNHSSSEAQRKALALAKRETEEAVKKGNKQFNAMLAERMGMEDDLRQQLEALQARLQTASTDNSSRAKEIGAERKQWDAQRSALVQERQQADAAWRLKVDRLLEELESEKENGARAVELAEEREQTVRQLSEHKAAMALRLDNAEASLQRKTDELSGLAKSLRAAEAQVDLLKDDLLTAQQEVQRNAQRAQRAEDTAEATHTRLEKLQATFDAEHAEWRQQHTESTSSAARQRAHLQDQLAAALAGHRTAEQRLQKCEKELATATDELAKTRESNAQLVSQLTREQSAAGDKGQQVRTLEAELSMTREQARADFAAAKAAAAAELQAKLAAAASQFERKLDEERGQHEQAQQELRQQMREAIAAAERHSIDCQARLQDTHQQAMRRLEGQHAEALGEAEQRATAAREEGQAKKQHVAELERQLRQVKQELGEMRGQKDQLEMQIREQADSASSSQQTLSNQLAAARAKQAALETQMREEAVRGAVAAKVEQYQAEMRRLKETIQEQGSAERAQMLQDFQQAQDKLNAEWATKVDNLSQLHERSSQARQAEAKAARQDLVHRHQAETEAAAQHHQAELATALEQQASEFRQALEEAVTRHKADLAAANARLQAAEQQHTQQLQATVADWTATLASTKEHAQHTQRVAATAADKRQAQACQELQRGYEAQLGRLRDDLAAAQRSVQTMQSTLADLTSAKQYVESKCATLQAKLGSKTQELQDTVGDLNMKHAAASAAAEVEHKSEVEAMAEDHEAAISALQDEMAAAAAQAASQYNQLNERFTVLSARFDARESRAEDLELIAELDATVKSQAGELRLLEERLAQMRGELLLREENYNKTFSNGGAGEKALAVDKALNAQQGVVDWMLKSSSKKKLLEEQAKNRRTTSFKAAR</sequence>
<gene>
    <name evidence="5" type="ORF">WJX72_009243</name>
</gene>
<feature type="coiled-coil region" evidence="2">
    <location>
        <begin position="374"/>
        <end position="415"/>
    </location>
</feature>
<feature type="compositionally biased region" description="Basic and acidic residues" evidence="3">
    <location>
        <begin position="532"/>
        <end position="549"/>
    </location>
</feature>
<protein>
    <recommendedName>
        <fullName evidence="4">Protein FAM184A/B N-terminal domain-containing protein</fullName>
    </recommendedName>
</protein>
<dbReference type="Gene3D" id="1.10.287.1490">
    <property type="match status" value="1"/>
</dbReference>
<evidence type="ECO:0000313" key="5">
    <source>
        <dbReference type="EMBL" id="KAK9810350.1"/>
    </source>
</evidence>
<keyword evidence="1 2" id="KW-0175">Coiled coil</keyword>
<feature type="coiled-coil region" evidence="2">
    <location>
        <begin position="237"/>
        <end position="344"/>
    </location>
</feature>
<keyword evidence="6" id="KW-1185">Reference proteome</keyword>
<evidence type="ECO:0000256" key="1">
    <source>
        <dbReference type="ARBA" id="ARBA00023054"/>
    </source>
</evidence>
<evidence type="ECO:0000256" key="2">
    <source>
        <dbReference type="SAM" id="Coils"/>
    </source>
</evidence>
<evidence type="ECO:0000313" key="6">
    <source>
        <dbReference type="Proteomes" id="UP001489004"/>
    </source>
</evidence>
<organism evidence="5 6">
    <name type="scientific">[Myrmecia] bisecta</name>
    <dbReference type="NCBI Taxonomy" id="41462"/>
    <lineage>
        <taxon>Eukaryota</taxon>
        <taxon>Viridiplantae</taxon>
        <taxon>Chlorophyta</taxon>
        <taxon>core chlorophytes</taxon>
        <taxon>Trebouxiophyceae</taxon>
        <taxon>Trebouxiales</taxon>
        <taxon>Trebouxiaceae</taxon>
        <taxon>Myrmecia</taxon>
    </lineage>
</organism>
<feature type="compositionally biased region" description="Basic and acidic residues" evidence="3">
    <location>
        <begin position="673"/>
        <end position="699"/>
    </location>
</feature>
<feature type="coiled-coil region" evidence="2">
    <location>
        <begin position="712"/>
        <end position="757"/>
    </location>
</feature>
<dbReference type="Pfam" id="PF15665">
    <property type="entry name" value="FAM184"/>
    <property type="match status" value="1"/>
</dbReference>
<feature type="coiled-coil region" evidence="2">
    <location>
        <begin position="456"/>
        <end position="501"/>
    </location>
</feature>
<accession>A0AAW1PPL7</accession>
<feature type="coiled-coil region" evidence="2">
    <location>
        <begin position="41"/>
        <end position="135"/>
    </location>
</feature>
<reference evidence="5 6" key="1">
    <citation type="journal article" date="2024" name="Nat. Commun.">
        <title>Phylogenomics reveals the evolutionary origins of lichenization in chlorophyte algae.</title>
        <authorList>
            <person name="Puginier C."/>
            <person name="Libourel C."/>
            <person name="Otte J."/>
            <person name="Skaloud P."/>
            <person name="Haon M."/>
            <person name="Grisel S."/>
            <person name="Petersen M."/>
            <person name="Berrin J.G."/>
            <person name="Delaux P.M."/>
            <person name="Dal Grande F."/>
            <person name="Keller J."/>
        </authorList>
    </citation>
    <scope>NUCLEOTIDE SEQUENCE [LARGE SCALE GENOMIC DNA]</scope>
    <source>
        <strain evidence="5 6">SAG 2043</strain>
    </source>
</reference>
<feature type="region of interest" description="Disordered" evidence="3">
    <location>
        <begin position="527"/>
        <end position="549"/>
    </location>
</feature>
<feature type="region of interest" description="Disordered" evidence="3">
    <location>
        <begin position="349"/>
        <end position="368"/>
    </location>
</feature>
<dbReference type="AlphaFoldDB" id="A0AAW1PPL7"/>
<dbReference type="PANTHER" id="PTHR18870">
    <property type="entry name" value="PROTEIN TAG-278-RELATED"/>
    <property type="match status" value="1"/>
</dbReference>
<feature type="coiled-coil region" evidence="2">
    <location>
        <begin position="934"/>
        <end position="968"/>
    </location>
</feature>
<feature type="region of interest" description="Disordered" evidence="3">
    <location>
        <begin position="672"/>
        <end position="708"/>
    </location>
</feature>
<proteinExistence type="predicted"/>
<dbReference type="InterPro" id="IPR039478">
    <property type="entry name" value="FAM184A/B_N"/>
</dbReference>
<dbReference type="EMBL" id="JALJOR010000010">
    <property type="protein sequence ID" value="KAK9810350.1"/>
    <property type="molecule type" value="Genomic_DNA"/>
</dbReference>
<feature type="domain" description="Protein FAM184A/B N-terminal" evidence="4">
    <location>
        <begin position="11"/>
        <end position="207"/>
    </location>
</feature>